<dbReference type="EMBL" id="ARZY01000028">
    <property type="protein sequence ID" value="EWH09164.1"/>
    <property type="molecule type" value="Genomic_DNA"/>
</dbReference>
<evidence type="ECO:0000256" key="1">
    <source>
        <dbReference type="SAM" id="SignalP"/>
    </source>
</evidence>
<evidence type="ECO:0000313" key="2">
    <source>
        <dbReference type="EMBL" id="EWH09164.1"/>
    </source>
</evidence>
<keyword evidence="3" id="KW-1185">Reference proteome</keyword>
<dbReference type="STRING" id="1328313.DS2_13864"/>
<reference evidence="2 3" key="1">
    <citation type="journal article" date="2014" name="Genome Announc.">
        <title>Draft Genome Sequence of the Agar-Degrading Bacterium Catenovulum sp. Strain DS-2, Isolated from Intestines of Haliotis diversicolor.</title>
        <authorList>
            <person name="Shan D."/>
            <person name="Li X."/>
            <person name="Gu Z."/>
            <person name="Wei G."/>
            <person name="Gao Z."/>
            <person name="Shao Z."/>
        </authorList>
    </citation>
    <scope>NUCLEOTIDE SEQUENCE [LARGE SCALE GENOMIC DNA]</scope>
    <source>
        <strain evidence="2 3">DS-2</strain>
    </source>
</reference>
<organism evidence="2 3">
    <name type="scientific">Catenovulum agarivorans DS-2</name>
    <dbReference type="NCBI Taxonomy" id="1328313"/>
    <lineage>
        <taxon>Bacteria</taxon>
        <taxon>Pseudomonadati</taxon>
        <taxon>Pseudomonadota</taxon>
        <taxon>Gammaproteobacteria</taxon>
        <taxon>Alteromonadales</taxon>
        <taxon>Alteromonadaceae</taxon>
        <taxon>Catenovulum</taxon>
    </lineage>
</organism>
<dbReference type="GO" id="GO:0030246">
    <property type="term" value="F:carbohydrate binding"/>
    <property type="evidence" value="ECO:0007669"/>
    <property type="project" value="InterPro"/>
</dbReference>
<evidence type="ECO:0000313" key="3">
    <source>
        <dbReference type="Proteomes" id="UP000019276"/>
    </source>
</evidence>
<keyword evidence="1" id="KW-0732">Signal</keyword>
<name>W7Q8M7_9ALTE</name>
<dbReference type="InterPro" id="IPR013424">
    <property type="entry name" value="Ice-binding_C"/>
</dbReference>
<dbReference type="Proteomes" id="UP000019276">
    <property type="component" value="Unassembled WGS sequence"/>
</dbReference>
<dbReference type="InterPro" id="IPR008965">
    <property type="entry name" value="CBM2/CBM3_carb-bd_dom_sf"/>
</dbReference>
<dbReference type="OrthoDB" id="6335362at2"/>
<dbReference type="NCBIfam" id="TIGR02595">
    <property type="entry name" value="PEP_CTERM"/>
    <property type="match status" value="1"/>
</dbReference>
<dbReference type="SUPFAM" id="SSF49384">
    <property type="entry name" value="Carbohydrate-binding domain"/>
    <property type="match status" value="1"/>
</dbReference>
<evidence type="ECO:0008006" key="4">
    <source>
        <dbReference type="Google" id="ProtNLM"/>
    </source>
</evidence>
<dbReference type="AlphaFoldDB" id="W7Q8M7"/>
<sequence length="177" mass="19605">MKFLAMIFSLALAFNASAGLITTQADQTDYNSGDFITVEFFVEDANPTIDWLQFEFAFDDSQFAFVDFSWLDSFEVAGYGAFGDAYLVDTDVLFMNVGFLDGFADVLGTSFKLGEVQFEALANTLSPTFSVVDSYVTDINFMEISPAQYQVSVPEPATFALLPLIAGLLFMRKRQQA</sequence>
<gene>
    <name evidence="2" type="ORF">DS2_13864</name>
</gene>
<accession>W7Q8M7</accession>
<feature type="chain" id="PRO_5004900545" description="PEP-CTERM protein-sorting domain-containing protein" evidence="1">
    <location>
        <begin position="19"/>
        <end position="177"/>
    </location>
</feature>
<feature type="signal peptide" evidence="1">
    <location>
        <begin position="1"/>
        <end position="18"/>
    </location>
</feature>
<proteinExistence type="predicted"/>
<dbReference type="RefSeq" id="WP_035015421.1">
    <property type="nucleotide sequence ID" value="NZ_ARZY01000028.1"/>
</dbReference>
<comment type="caution">
    <text evidence="2">The sequence shown here is derived from an EMBL/GenBank/DDBJ whole genome shotgun (WGS) entry which is preliminary data.</text>
</comment>
<protein>
    <recommendedName>
        <fullName evidence="4">PEP-CTERM protein-sorting domain-containing protein</fullName>
    </recommendedName>
</protein>
<dbReference type="eggNOG" id="ENOG502ZRZ2">
    <property type="taxonomic scope" value="Bacteria"/>
</dbReference>